<feature type="region of interest" description="Disordered" evidence="1">
    <location>
        <begin position="63"/>
        <end position="93"/>
    </location>
</feature>
<gene>
    <name evidence="3 4" type="primary">LOC113933065</name>
</gene>
<dbReference type="KEGG" id="zca:113933065"/>
<dbReference type="Proteomes" id="UP000515165">
    <property type="component" value="Chromosome 10"/>
</dbReference>
<reference evidence="3 4" key="1">
    <citation type="submission" date="2025-04" db="UniProtKB">
        <authorList>
            <consortium name="RefSeq"/>
        </authorList>
    </citation>
    <scope>IDENTIFICATION</scope>
    <source>
        <tissue evidence="3 4">Blood</tissue>
    </source>
</reference>
<evidence type="ECO:0000313" key="2">
    <source>
        <dbReference type="Proteomes" id="UP000515165"/>
    </source>
</evidence>
<sequence length="150" mass="16406">MHPLSLSGNSASAARRPEEEVGFWLLRTRDWPLLRGKTGLYLGPGQRRRGAASSTQPAIRELGGRLAPSPTRHRRPRFATKPGCRSAGPHIPNGWQRHLSPTGVRFLVSENTALLEPPVATAFLRDTRGSRLKPLANGQQGTQVCSLLCK</sequence>
<dbReference type="RefSeq" id="XP_027468559.1">
    <property type="nucleotide sequence ID" value="XM_027612758.2"/>
</dbReference>
<accession>A0A6J2EHY8</accession>
<dbReference type="RefSeq" id="XP_027468560.1">
    <property type="nucleotide sequence ID" value="XM_027612759.1"/>
</dbReference>
<evidence type="ECO:0000313" key="4">
    <source>
        <dbReference type="RefSeq" id="XP_027468560.1"/>
    </source>
</evidence>
<dbReference type="AlphaFoldDB" id="A0A6J2EHY8"/>
<protein>
    <submittedName>
        <fullName evidence="3 4">Uncharacterized protein LOC113933065</fullName>
    </submittedName>
</protein>
<evidence type="ECO:0000256" key="1">
    <source>
        <dbReference type="SAM" id="MobiDB-lite"/>
    </source>
</evidence>
<proteinExistence type="predicted"/>
<name>A0A6J2EHY8_ZALCA</name>
<organism evidence="2 3">
    <name type="scientific">Zalophus californianus</name>
    <name type="common">California sealion</name>
    <dbReference type="NCBI Taxonomy" id="9704"/>
    <lineage>
        <taxon>Eukaryota</taxon>
        <taxon>Metazoa</taxon>
        <taxon>Chordata</taxon>
        <taxon>Craniata</taxon>
        <taxon>Vertebrata</taxon>
        <taxon>Euteleostomi</taxon>
        <taxon>Mammalia</taxon>
        <taxon>Eutheria</taxon>
        <taxon>Laurasiatheria</taxon>
        <taxon>Carnivora</taxon>
        <taxon>Caniformia</taxon>
        <taxon>Pinnipedia</taxon>
        <taxon>Otariidae</taxon>
        <taxon>Zalophus</taxon>
    </lineage>
</organism>
<keyword evidence="2" id="KW-1185">Reference proteome</keyword>
<evidence type="ECO:0000313" key="3">
    <source>
        <dbReference type="RefSeq" id="XP_027468559.1"/>
    </source>
</evidence>
<dbReference type="GeneID" id="113933065"/>